<evidence type="ECO:0000256" key="1">
    <source>
        <dbReference type="SAM" id="Coils"/>
    </source>
</evidence>
<comment type="caution">
    <text evidence="3">The sequence shown here is derived from an EMBL/GenBank/DDBJ whole genome shotgun (WGS) entry which is preliminary data.</text>
</comment>
<accession>A0A9W4SQ98</accession>
<dbReference type="Pfam" id="PF01765">
    <property type="entry name" value="RRF"/>
    <property type="match status" value="1"/>
</dbReference>
<dbReference type="OrthoDB" id="2404247at2759"/>
<gene>
    <name evidence="3" type="ORF">FWILDA_LOCUS8755</name>
</gene>
<protein>
    <submittedName>
        <fullName evidence="3">17867_t:CDS:1</fullName>
    </submittedName>
</protein>
<evidence type="ECO:0000259" key="2">
    <source>
        <dbReference type="Pfam" id="PF01765"/>
    </source>
</evidence>
<dbReference type="SUPFAM" id="SSF55194">
    <property type="entry name" value="Ribosome recycling factor, RRF"/>
    <property type="match status" value="1"/>
</dbReference>
<sequence length="158" mass="18371">MTEKPLLLLNIVLSNLISKLKVFIGKLEKIRSNRISLEVIRVVHSFEPKATPLIKKVILDEQSGYKFERDTNDELYFSLTTITTQIKEGLIKGAKLITLEGEKNFRLIHQDLKKWLKKEAGLSQDQKKTYEKQVDKLIKDYQEKLLEAEKKKARELSS</sequence>
<dbReference type="EMBL" id="CAMKVN010001916">
    <property type="protein sequence ID" value="CAI2178775.1"/>
    <property type="molecule type" value="Genomic_DNA"/>
</dbReference>
<dbReference type="AlphaFoldDB" id="A0A9W4SQ98"/>
<evidence type="ECO:0000313" key="4">
    <source>
        <dbReference type="Proteomes" id="UP001153678"/>
    </source>
</evidence>
<dbReference type="InterPro" id="IPR036191">
    <property type="entry name" value="RRF_sf"/>
</dbReference>
<proteinExistence type="predicted"/>
<keyword evidence="1" id="KW-0175">Coiled coil</keyword>
<organism evidence="3 4">
    <name type="scientific">Funneliformis geosporum</name>
    <dbReference type="NCBI Taxonomy" id="1117311"/>
    <lineage>
        <taxon>Eukaryota</taxon>
        <taxon>Fungi</taxon>
        <taxon>Fungi incertae sedis</taxon>
        <taxon>Mucoromycota</taxon>
        <taxon>Glomeromycotina</taxon>
        <taxon>Glomeromycetes</taxon>
        <taxon>Glomerales</taxon>
        <taxon>Glomeraceae</taxon>
        <taxon>Funneliformis</taxon>
    </lineage>
</organism>
<reference evidence="3" key="1">
    <citation type="submission" date="2022-08" db="EMBL/GenBank/DDBJ databases">
        <authorList>
            <person name="Kallberg Y."/>
            <person name="Tangrot J."/>
            <person name="Rosling A."/>
        </authorList>
    </citation>
    <scope>NUCLEOTIDE SEQUENCE</scope>
    <source>
        <strain evidence="3">Wild A</strain>
    </source>
</reference>
<dbReference type="Proteomes" id="UP001153678">
    <property type="component" value="Unassembled WGS sequence"/>
</dbReference>
<name>A0A9W4SQ98_9GLOM</name>
<evidence type="ECO:0000313" key="3">
    <source>
        <dbReference type="EMBL" id="CAI2178775.1"/>
    </source>
</evidence>
<keyword evidence="4" id="KW-1185">Reference proteome</keyword>
<feature type="domain" description="Ribosome recycling factor" evidence="2">
    <location>
        <begin position="42"/>
        <end position="156"/>
    </location>
</feature>
<feature type="coiled-coil region" evidence="1">
    <location>
        <begin position="127"/>
        <end position="158"/>
    </location>
</feature>
<dbReference type="Gene3D" id="1.10.132.20">
    <property type="entry name" value="Ribosome-recycling factor"/>
    <property type="match status" value="1"/>
</dbReference>
<dbReference type="InterPro" id="IPR023584">
    <property type="entry name" value="Ribosome_recyc_fac_dom"/>
</dbReference>